<feature type="region of interest" description="Disordered" evidence="1">
    <location>
        <begin position="1"/>
        <end position="25"/>
    </location>
</feature>
<protein>
    <submittedName>
        <fullName evidence="2">Uncharacterized protein</fullName>
    </submittedName>
</protein>
<sequence>MSKGHSKPKRDIYGKKIGPPQHLRDHDILHNLRKGHNDKNDNYCLDDEEDGLQETMNDDAIREMMNEEIHYNRGRIGRSRDAANGRVDDEKEELLLMGDYDPKMPYDEEAEQIEITKNLDNHILHDLIETPVKRQLPNRVERPREAFRKLVESNLSVALQSPQFKDFCKYLETDVAKDPKKCTCLICWQFVSDTQKKLHEAHGHHCLNPGKIRCEKSFLHYAKLFHHLTWDGIILLIKPAVNDTMAREKLQTMNLITHELKSRRENRGNYKGHPPFLSTPLCNINMKPIGISSAQILEKTHEEKITQQGFVKKPTLPAIEPQSRMPQMSFGSVSTQHLNPEEPPILNYGPLTDGYTAESRDKLCRIMAHLSEEMGSILRTHDEISHKLTLIATKQFQQEHPVGMYQVPDSQNMLEKVTLSQLESSSGIQLVQPPDDGKFYDPEKLMKHVQEGGYTSGQSYELFHCWKTARYNK</sequence>
<reference evidence="2" key="1">
    <citation type="submission" date="2019-06" db="EMBL/GenBank/DDBJ databases">
        <authorList>
            <person name="Zheng W."/>
        </authorList>
    </citation>
    <scope>NUCLEOTIDE SEQUENCE</scope>
    <source>
        <strain evidence="2">QDHG01</strain>
    </source>
</reference>
<evidence type="ECO:0000256" key="1">
    <source>
        <dbReference type="SAM" id="MobiDB-lite"/>
    </source>
</evidence>
<gene>
    <name evidence="2" type="ORF">FGO68_gene2029</name>
</gene>
<evidence type="ECO:0000313" key="2">
    <source>
        <dbReference type="EMBL" id="TNV87450.1"/>
    </source>
</evidence>
<dbReference type="Proteomes" id="UP000785679">
    <property type="component" value="Unassembled WGS sequence"/>
</dbReference>
<dbReference type="OrthoDB" id="326104at2759"/>
<dbReference type="AlphaFoldDB" id="A0A8J8P7F5"/>
<keyword evidence="3" id="KW-1185">Reference proteome</keyword>
<name>A0A8J8P7F5_HALGN</name>
<proteinExistence type="predicted"/>
<comment type="caution">
    <text evidence="2">The sequence shown here is derived from an EMBL/GenBank/DDBJ whole genome shotgun (WGS) entry which is preliminary data.</text>
</comment>
<accession>A0A8J8P7F5</accession>
<dbReference type="EMBL" id="RRYP01000430">
    <property type="protein sequence ID" value="TNV87450.1"/>
    <property type="molecule type" value="Genomic_DNA"/>
</dbReference>
<evidence type="ECO:0000313" key="3">
    <source>
        <dbReference type="Proteomes" id="UP000785679"/>
    </source>
</evidence>
<organism evidence="2 3">
    <name type="scientific">Halteria grandinella</name>
    <dbReference type="NCBI Taxonomy" id="5974"/>
    <lineage>
        <taxon>Eukaryota</taxon>
        <taxon>Sar</taxon>
        <taxon>Alveolata</taxon>
        <taxon>Ciliophora</taxon>
        <taxon>Intramacronucleata</taxon>
        <taxon>Spirotrichea</taxon>
        <taxon>Stichotrichia</taxon>
        <taxon>Sporadotrichida</taxon>
        <taxon>Halteriidae</taxon>
        <taxon>Halteria</taxon>
    </lineage>
</organism>